<dbReference type="Proteomes" id="UP000046392">
    <property type="component" value="Unplaced"/>
</dbReference>
<feature type="region of interest" description="Disordered" evidence="1">
    <location>
        <begin position="189"/>
        <end position="214"/>
    </location>
</feature>
<feature type="compositionally biased region" description="Basic and acidic residues" evidence="1">
    <location>
        <begin position="196"/>
        <end position="214"/>
    </location>
</feature>
<dbReference type="AlphaFoldDB" id="A0A0N5C619"/>
<protein>
    <submittedName>
        <fullName evidence="3">ING domain-containing protein</fullName>
    </submittedName>
</protein>
<sequence>MDHLDLLIALEKKIRQDLLIIYDAVDRIEKMQYGMDKLYNKIFYSLNERLTCKNEFLSKCIQLNDLVGKLTKIRNDLNIISKYTLGNSYLSQEESDADIFEDDDKNLQNADNNSVLSENDGRTQADIEEISDESTNKENKITETVVSEITDKLEKHVTVQIESVDKKDEIPQVGDSVVINKIGDKKNKTIQAGDGKVVDEDAGKNDKKQQVDDSKYMEEKVYNTTTKIRNIFSQKDYKQ</sequence>
<evidence type="ECO:0000313" key="2">
    <source>
        <dbReference type="Proteomes" id="UP000046392"/>
    </source>
</evidence>
<proteinExistence type="predicted"/>
<evidence type="ECO:0000313" key="3">
    <source>
        <dbReference type="WBParaSite" id="SPAL_0001339400.1"/>
    </source>
</evidence>
<name>A0A0N5C619_STREA</name>
<organism evidence="2 3">
    <name type="scientific">Strongyloides papillosus</name>
    <name type="common">Intestinal threadworm</name>
    <dbReference type="NCBI Taxonomy" id="174720"/>
    <lineage>
        <taxon>Eukaryota</taxon>
        <taxon>Metazoa</taxon>
        <taxon>Ecdysozoa</taxon>
        <taxon>Nematoda</taxon>
        <taxon>Chromadorea</taxon>
        <taxon>Rhabditida</taxon>
        <taxon>Tylenchina</taxon>
        <taxon>Panagrolaimomorpha</taxon>
        <taxon>Strongyloidoidea</taxon>
        <taxon>Strongyloididae</taxon>
        <taxon>Strongyloides</taxon>
    </lineage>
</organism>
<accession>A0A0N5C619</accession>
<keyword evidence="2" id="KW-1185">Reference proteome</keyword>
<dbReference type="WBParaSite" id="SPAL_0001339400.1">
    <property type="protein sequence ID" value="SPAL_0001339400.1"/>
    <property type="gene ID" value="SPAL_0001339400"/>
</dbReference>
<evidence type="ECO:0000256" key="1">
    <source>
        <dbReference type="SAM" id="MobiDB-lite"/>
    </source>
</evidence>
<reference evidence="3" key="1">
    <citation type="submission" date="2017-02" db="UniProtKB">
        <authorList>
            <consortium name="WormBaseParasite"/>
        </authorList>
    </citation>
    <scope>IDENTIFICATION</scope>
</reference>